<proteinExistence type="predicted"/>
<dbReference type="SUPFAM" id="SSF56436">
    <property type="entry name" value="C-type lectin-like"/>
    <property type="match status" value="1"/>
</dbReference>
<dbReference type="AlphaFoldDB" id="A0A7J7JUZ8"/>
<keyword evidence="1" id="KW-0175">Coiled coil</keyword>
<dbReference type="CDD" id="cd00037">
    <property type="entry name" value="CLECT"/>
    <property type="match status" value="1"/>
</dbReference>
<name>A0A7J7JUZ8_BUGNE</name>
<dbReference type="PANTHER" id="PTHR22803">
    <property type="entry name" value="MANNOSE, PHOSPHOLIPASE, LECTIN RECEPTOR RELATED"/>
    <property type="match status" value="1"/>
</dbReference>
<dbReference type="InterPro" id="IPR016187">
    <property type="entry name" value="CTDL_fold"/>
</dbReference>
<dbReference type="Gene3D" id="3.10.100.10">
    <property type="entry name" value="Mannose-Binding Protein A, subunit A"/>
    <property type="match status" value="1"/>
</dbReference>
<feature type="coiled-coil region" evidence="1">
    <location>
        <begin position="370"/>
        <end position="551"/>
    </location>
</feature>
<reference evidence="3" key="1">
    <citation type="submission" date="2020-06" db="EMBL/GenBank/DDBJ databases">
        <title>Draft genome of Bugula neritina, a colonial animal packing powerful symbionts and potential medicines.</title>
        <authorList>
            <person name="Rayko M."/>
        </authorList>
    </citation>
    <scope>NUCLEOTIDE SEQUENCE [LARGE SCALE GENOMIC DNA]</scope>
    <source>
        <strain evidence="3">Kwan_BN1</strain>
    </source>
</reference>
<gene>
    <name evidence="3" type="ORF">EB796_012512</name>
</gene>
<evidence type="ECO:0000313" key="4">
    <source>
        <dbReference type="Proteomes" id="UP000593567"/>
    </source>
</evidence>
<evidence type="ECO:0000313" key="3">
    <source>
        <dbReference type="EMBL" id="KAF6029166.1"/>
    </source>
</evidence>
<comment type="caution">
    <text evidence="3">The sequence shown here is derived from an EMBL/GenBank/DDBJ whole genome shotgun (WGS) entry which is preliminary data.</text>
</comment>
<dbReference type="InterPro" id="IPR001304">
    <property type="entry name" value="C-type_lectin-like"/>
</dbReference>
<feature type="coiled-coil region" evidence="1">
    <location>
        <begin position="195"/>
        <end position="341"/>
    </location>
</feature>
<dbReference type="InterPro" id="IPR050111">
    <property type="entry name" value="C-type_lectin/snaclec_domain"/>
</dbReference>
<dbReference type="InterPro" id="IPR016186">
    <property type="entry name" value="C-type_lectin-like/link_sf"/>
</dbReference>
<evidence type="ECO:0000259" key="2">
    <source>
        <dbReference type="PROSITE" id="PS50041"/>
    </source>
</evidence>
<dbReference type="SMART" id="SM00034">
    <property type="entry name" value="CLECT"/>
    <property type="match status" value="1"/>
</dbReference>
<sequence>MMADDAKALQADAIASIGLVKSETPVTKALTPTMLSMSESLRSLQNQKLMLQSLEASLAALTAGTSKGQEYAKAAQTNYAASMTKGLSFSPESKGLLAPAAPAKGLSYAPSMVMPPSKGTQYSSAYTEAALCPMTMFELGKCQKLSGEMKLQMDAMTVMNANLMAQVKQLTDDLAISNMLKQKAEESAVYYKQRAAEEQAAKELLAEQLAQCNAKNDILTEQKDALEVELRQTQVALSMEKEENAQLTANLTECLEDKAVLTAALADMTVRAESAEQELAVTKARLEQEIDKTISLEESLRFSEVKLAKCEADLQEERTAREETEEDLMRTMTELASCQRENRVITESLSRCQDELQQTSAALASETAAREMLQTKLDSTVEELRETQEVLRQTVSDLEDERNAHAVTRRILAETEAELEASEAAREALRTANYQLTTELSETKAQLEATTAHRDQLQVTLDETREQLADCKGELLKCESDLTAQVATTEEISKQLEEALIMLQAEKEARDELTATIALVQEASLKVQEEVKKLQLENVALQNQVIKLQAEQEVAMALAAGCPPTYEKFGSSCYKYVRKNTEWKMAQEQCMKDQGNLVAIETKAEQILVTDYLKRVEARFDDKYIHMGAFDYRANGQFTWVGSNTPLLLTPDNWLLNNPRGNGRRCSAIQVWDMDTFGQWADSFCWVNLPFICEIALAPYYS</sequence>
<feature type="domain" description="C-type lectin" evidence="2">
    <location>
        <begin position="569"/>
        <end position="694"/>
    </location>
</feature>
<dbReference type="Pfam" id="PF00059">
    <property type="entry name" value="Lectin_C"/>
    <property type="match status" value="1"/>
</dbReference>
<keyword evidence="4" id="KW-1185">Reference proteome</keyword>
<dbReference type="PROSITE" id="PS50041">
    <property type="entry name" value="C_TYPE_LECTIN_2"/>
    <property type="match status" value="1"/>
</dbReference>
<accession>A0A7J7JUZ8</accession>
<evidence type="ECO:0000256" key="1">
    <source>
        <dbReference type="SAM" id="Coils"/>
    </source>
</evidence>
<dbReference type="Proteomes" id="UP000593567">
    <property type="component" value="Unassembled WGS sequence"/>
</dbReference>
<dbReference type="OrthoDB" id="6110379at2759"/>
<protein>
    <recommendedName>
        <fullName evidence="2">C-type lectin domain-containing protein</fullName>
    </recommendedName>
</protein>
<organism evidence="3 4">
    <name type="scientific">Bugula neritina</name>
    <name type="common">Brown bryozoan</name>
    <name type="synonym">Sertularia neritina</name>
    <dbReference type="NCBI Taxonomy" id="10212"/>
    <lineage>
        <taxon>Eukaryota</taxon>
        <taxon>Metazoa</taxon>
        <taxon>Spiralia</taxon>
        <taxon>Lophotrochozoa</taxon>
        <taxon>Bryozoa</taxon>
        <taxon>Gymnolaemata</taxon>
        <taxon>Cheilostomatida</taxon>
        <taxon>Flustrina</taxon>
        <taxon>Buguloidea</taxon>
        <taxon>Bugulidae</taxon>
        <taxon>Bugula</taxon>
    </lineage>
</organism>
<dbReference type="EMBL" id="VXIV02001850">
    <property type="protein sequence ID" value="KAF6029166.1"/>
    <property type="molecule type" value="Genomic_DNA"/>
</dbReference>